<evidence type="ECO:0000256" key="2">
    <source>
        <dbReference type="SAM" id="Phobius"/>
    </source>
</evidence>
<accession>A0A9D1VAM1</accession>
<feature type="transmembrane region" description="Helical" evidence="2">
    <location>
        <begin position="176"/>
        <end position="203"/>
    </location>
</feature>
<feature type="compositionally biased region" description="Basic and acidic residues" evidence="1">
    <location>
        <begin position="35"/>
        <end position="48"/>
    </location>
</feature>
<keyword evidence="3" id="KW-0732">Signal</keyword>
<keyword evidence="2" id="KW-0812">Transmembrane</keyword>
<reference evidence="4" key="2">
    <citation type="submission" date="2021-04" db="EMBL/GenBank/DDBJ databases">
        <authorList>
            <person name="Gilroy R."/>
        </authorList>
    </citation>
    <scope>NUCLEOTIDE SEQUENCE</scope>
    <source>
        <strain evidence="4">14975</strain>
    </source>
</reference>
<feature type="compositionally biased region" description="Low complexity" evidence="1">
    <location>
        <begin position="73"/>
        <end position="91"/>
    </location>
</feature>
<feature type="signal peptide" evidence="3">
    <location>
        <begin position="1"/>
        <end position="24"/>
    </location>
</feature>
<name>A0A9D1VAM1_9BACT</name>
<evidence type="ECO:0000313" key="5">
    <source>
        <dbReference type="Proteomes" id="UP000823964"/>
    </source>
</evidence>
<protein>
    <recommendedName>
        <fullName evidence="6">Transmembrane protein</fullName>
    </recommendedName>
</protein>
<comment type="caution">
    <text evidence="4">The sequence shown here is derived from an EMBL/GenBank/DDBJ whole genome shotgun (WGS) entry which is preliminary data.</text>
</comment>
<feature type="region of interest" description="Disordered" evidence="1">
    <location>
        <begin position="26"/>
        <end position="50"/>
    </location>
</feature>
<proteinExistence type="predicted"/>
<gene>
    <name evidence="4" type="ORF">H9862_02635</name>
</gene>
<sequence length="234" mass="26252">MKRNMWRPQTAGMALLLLMAPMAAQESFGASPEPRPADRAETTEERLQRAGGALLNLALDRLSERQDKKAKARAAQETGAAAGAEPSAGNAPVQDPDRPPKWSLMRDRMIETLVGETLDVQAGESPSDWLARVLRETLDIVVHDYNEYFKNEGRAYARELSESFVNRVREDEKISAALFSVQLLCWSVIIYLTIVTLLMLVYVRLINSRQKQLLQAFTAAQKRSEQPEQSPEKP</sequence>
<dbReference type="Proteomes" id="UP000823964">
    <property type="component" value="Unassembled WGS sequence"/>
</dbReference>
<keyword evidence="2" id="KW-0472">Membrane</keyword>
<evidence type="ECO:0008006" key="6">
    <source>
        <dbReference type="Google" id="ProtNLM"/>
    </source>
</evidence>
<evidence type="ECO:0000256" key="3">
    <source>
        <dbReference type="SAM" id="SignalP"/>
    </source>
</evidence>
<dbReference type="AlphaFoldDB" id="A0A9D1VAM1"/>
<reference evidence="4" key="1">
    <citation type="journal article" date="2021" name="PeerJ">
        <title>Extensive microbial diversity within the chicken gut microbiome revealed by metagenomics and culture.</title>
        <authorList>
            <person name="Gilroy R."/>
            <person name="Ravi A."/>
            <person name="Getino M."/>
            <person name="Pursley I."/>
            <person name="Horton D.L."/>
            <person name="Alikhan N.F."/>
            <person name="Baker D."/>
            <person name="Gharbi K."/>
            <person name="Hall N."/>
            <person name="Watson M."/>
            <person name="Adriaenssens E.M."/>
            <person name="Foster-Nyarko E."/>
            <person name="Jarju S."/>
            <person name="Secka A."/>
            <person name="Antonio M."/>
            <person name="Oren A."/>
            <person name="Chaudhuri R.R."/>
            <person name="La Ragione R."/>
            <person name="Hildebrand F."/>
            <person name="Pallen M.J."/>
        </authorList>
    </citation>
    <scope>NUCLEOTIDE SEQUENCE</scope>
    <source>
        <strain evidence="4">14975</strain>
    </source>
</reference>
<dbReference type="EMBL" id="DXFQ01000043">
    <property type="protein sequence ID" value="HIX19482.1"/>
    <property type="molecule type" value="Genomic_DNA"/>
</dbReference>
<feature type="chain" id="PRO_5038997814" description="Transmembrane protein" evidence="3">
    <location>
        <begin position="25"/>
        <end position="234"/>
    </location>
</feature>
<evidence type="ECO:0000313" key="4">
    <source>
        <dbReference type="EMBL" id="HIX19482.1"/>
    </source>
</evidence>
<organism evidence="4 5">
    <name type="scientific">Candidatus Akkermansia intestinigallinarum</name>
    <dbReference type="NCBI Taxonomy" id="2838431"/>
    <lineage>
        <taxon>Bacteria</taxon>
        <taxon>Pseudomonadati</taxon>
        <taxon>Verrucomicrobiota</taxon>
        <taxon>Verrucomicrobiia</taxon>
        <taxon>Verrucomicrobiales</taxon>
        <taxon>Akkermansiaceae</taxon>
        <taxon>Akkermansia</taxon>
    </lineage>
</organism>
<evidence type="ECO:0000256" key="1">
    <source>
        <dbReference type="SAM" id="MobiDB-lite"/>
    </source>
</evidence>
<feature type="region of interest" description="Disordered" evidence="1">
    <location>
        <begin position="66"/>
        <end position="100"/>
    </location>
</feature>
<keyword evidence="2" id="KW-1133">Transmembrane helix</keyword>